<proteinExistence type="predicted"/>
<sequence length="160" mass="17482">MDDPKVNPPPPPPPPPPQQATNIRQPHHRIVCETCVNTPSVCVCPPADRRSIQLPLSSAAVRRHLDQLRNAYLEYPAPIRIADVIRWRNLLEEAVKAANGVIEEQALVPEMGCNSANPSGRLAGVDKATATDPDVALAASDWSIMDLRRAQTLAQFLSED</sequence>
<dbReference type="InParanoid" id="A0A5J5EXL0"/>
<dbReference type="Proteomes" id="UP000326924">
    <property type="component" value="Unassembled WGS sequence"/>
</dbReference>
<dbReference type="AlphaFoldDB" id="A0A5J5EXL0"/>
<protein>
    <submittedName>
        <fullName evidence="2">Uncharacterized protein</fullName>
    </submittedName>
</protein>
<evidence type="ECO:0000313" key="3">
    <source>
        <dbReference type="Proteomes" id="UP000326924"/>
    </source>
</evidence>
<keyword evidence="3" id="KW-1185">Reference proteome</keyword>
<gene>
    <name evidence="2" type="ORF">FN846DRAFT_1013099</name>
</gene>
<evidence type="ECO:0000313" key="2">
    <source>
        <dbReference type="EMBL" id="KAA8906935.1"/>
    </source>
</evidence>
<feature type="region of interest" description="Disordered" evidence="1">
    <location>
        <begin position="1"/>
        <end position="22"/>
    </location>
</feature>
<reference evidence="2 3" key="1">
    <citation type="submission" date="2019-09" db="EMBL/GenBank/DDBJ databases">
        <title>Draft genome of the ectomycorrhizal ascomycete Sphaerosporella brunnea.</title>
        <authorList>
            <consortium name="DOE Joint Genome Institute"/>
            <person name="Benucci G.M."/>
            <person name="Marozzi G."/>
            <person name="Antonielli L."/>
            <person name="Sanchez S."/>
            <person name="Marco P."/>
            <person name="Wang X."/>
            <person name="Falini L.B."/>
            <person name="Barry K."/>
            <person name="Haridas S."/>
            <person name="Lipzen A."/>
            <person name="Labutti K."/>
            <person name="Grigoriev I.V."/>
            <person name="Murat C."/>
            <person name="Martin F."/>
            <person name="Albertini E."/>
            <person name="Donnini D."/>
            <person name="Bonito G."/>
        </authorList>
    </citation>
    <scope>NUCLEOTIDE SEQUENCE [LARGE SCALE GENOMIC DNA]</scope>
    <source>
        <strain evidence="2 3">Sb_GMNB300</strain>
    </source>
</reference>
<name>A0A5J5EXL0_9PEZI</name>
<organism evidence="2 3">
    <name type="scientific">Sphaerosporella brunnea</name>
    <dbReference type="NCBI Taxonomy" id="1250544"/>
    <lineage>
        <taxon>Eukaryota</taxon>
        <taxon>Fungi</taxon>
        <taxon>Dikarya</taxon>
        <taxon>Ascomycota</taxon>
        <taxon>Pezizomycotina</taxon>
        <taxon>Pezizomycetes</taxon>
        <taxon>Pezizales</taxon>
        <taxon>Pyronemataceae</taxon>
        <taxon>Sphaerosporella</taxon>
    </lineage>
</organism>
<accession>A0A5J5EXL0</accession>
<dbReference type="EMBL" id="VXIS01000082">
    <property type="protein sequence ID" value="KAA8906935.1"/>
    <property type="molecule type" value="Genomic_DNA"/>
</dbReference>
<feature type="compositionally biased region" description="Pro residues" evidence="1">
    <location>
        <begin position="1"/>
        <end position="18"/>
    </location>
</feature>
<comment type="caution">
    <text evidence="2">The sequence shown here is derived from an EMBL/GenBank/DDBJ whole genome shotgun (WGS) entry which is preliminary data.</text>
</comment>
<evidence type="ECO:0000256" key="1">
    <source>
        <dbReference type="SAM" id="MobiDB-lite"/>
    </source>
</evidence>